<comment type="caution">
    <text evidence="2">The sequence shown here is derived from an EMBL/GenBank/DDBJ whole genome shotgun (WGS) entry which is preliminary data.</text>
</comment>
<feature type="region of interest" description="Disordered" evidence="1">
    <location>
        <begin position="1"/>
        <end position="24"/>
    </location>
</feature>
<dbReference type="RefSeq" id="XP_041226912.1">
    <property type="nucleotide sequence ID" value="XM_041366877.1"/>
</dbReference>
<evidence type="ECO:0000256" key="1">
    <source>
        <dbReference type="SAM" id="MobiDB-lite"/>
    </source>
</evidence>
<keyword evidence="3" id="KW-1185">Reference proteome</keyword>
<feature type="region of interest" description="Disordered" evidence="1">
    <location>
        <begin position="76"/>
        <end position="97"/>
    </location>
</feature>
<protein>
    <submittedName>
        <fullName evidence="2">Uncharacterized protein</fullName>
    </submittedName>
</protein>
<dbReference type="Pfam" id="PF18759">
    <property type="entry name" value="Plavaka"/>
    <property type="match status" value="2"/>
</dbReference>
<dbReference type="AlphaFoldDB" id="A0AAD4E8I8"/>
<evidence type="ECO:0000313" key="3">
    <source>
        <dbReference type="Proteomes" id="UP001195769"/>
    </source>
</evidence>
<organism evidence="2 3">
    <name type="scientific">Suillus fuscotomentosus</name>
    <dbReference type="NCBI Taxonomy" id="1912939"/>
    <lineage>
        <taxon>Eukaryota</taxon>
        <taxon>Fungi</taxon>
        <taxon>Dikarya</taxon>
        <taxon>Basidiomycota</taxon>
        <taxon>Agaricomycotina</taxon>
        <taxon>Agaricomycetes</taxon>
        <taxon>Agaricomycetidae</taxon>
        <taxon>Boletales</taxon>
        <taxon>Suillineae</taxon>
        <taxon>Suillaceae</taxon>
        <taxon>Suillus</taxon>
    </lineage>
</organism>
<dbReference type="Proteomes" id="UP001195769">
    <property type="component" value="Unassembled WGS sequence"/>
</dbReference>
<gene>
    <name evidence="2" type="ORF">F5891DRAFT_1187615</name>
</gene>
<dbReference type="EMBL" id="JABBWK010000022">
    <property type="protein sequence ID" value="KAG1901337.1"/>
    <property type="molecule type" value="Genomic_DNA"/>
</dbReference>
<dbReference type="GeneID" id="64661175"/>
<sequence>MAPSCTSRSKYNHSEQTLTGQHQCPHCSKKFKTQGFKKHEASCKKRNNIKKEREAFALEHKQDQRRARWQACMGIRFPSTGPSQSLNNVPSTSEDEEPIIPPDPSFDFDALGNIDFEGAIDNDPVNSPSGSAEPPPTMSAQWLLEFRTEFHPSSGREPLHQAFNEFSINAHHEEQLPVDETPWHPFCSCADFEFAEIALDAALNKSHINGLLALIGHISRGETQMTLKTDTDLCKAWEHVTDQVALFTKHNITVPYKQEERVYETHALPLWEWALDLLGNLVLAPHFVWDAQHLYKHNETEFEHFYNEPWMGDRWWDVQSRLPPGLKAAPFCFILYADKTRLSSHGIWHGEGIGSGRIIGWLPIVSEEADEEGKMGFVNFKHVVWHESFLKLLELVVQYSKTGYAHQCFDMIMCWLFPILLILSADYEEQSMQDAIDALDTYKISKGQGEALLKVLGLHAVSNVFWHIAHSDPHEAISFDHLHSLHIGMWKHLLEELKKIFKSLGRSVEAKLEDQASPEGYQLLHVISSYLQLDSYIGLDVQTTSTLAALDAELLVFNTTLKDYVECVSMSPIEDLKLDWDIPKTHLWKHLHSPLKEAYEHQSNGKEVTDQILCIDQHKYAVKLLRMCVDMLDEQCSLPDDEAKADETKARAATFEGHIKLGLPQQPVSIQDIENSHGQRDHAFQGFRRTYYSDLSLYNTREQTCIISHMIQASEPWAQDNNILDYDGWAGRQIIPNGGGWAHAGNI</sequence>
<reference evidence="2" key="1">
    <citation type="journal article" date="2020" name="New Phytol.">
        <title>Comparative genomics reveals dynamic genome evolution in host specialist ectomycorrhizal fungi.</title>
        <authorList>
            <person name="Lofgren L.A."/>
            <person name="Nguyen N.H."/>
            <person name="Vilgalys R."/>
            <person name="Ruytinx J."/>
            <person name="Liao H.L."/>
            <person name="Branco S."/>
            <person name="Kuo A."/>
            <person name="LaButti K."/>
            <person name="Lipzen A."/>
            <person name="Andreopoulos W."/>
            <person name="Pangilinan J."/>
            <person name="Riley R."/>
            <person name="Hundley H."/>
            <person name="Na H."/>
            <person name="Barry K."/>
            <person name="Grigoriev I.V."/>
            <person name="Stajich J.E."/>
            <person name="Kennedy P.G."/>
        </authorList>
    </citation>
    <scope>NUCLEOTIDE SEQUENCE</scope>
    <source>
        <strain evidence="2">FC203</strain>
    </source>
</reference>
<name>A0AAD4E8I8_9AGAM</name>
<feature type="compositionally biased region" description="Polar residues" evidence="1">
    <location>
        <begin position="1"/>
        <end position="22"/>
    </location>
</feature>
<proteinExistence type="predicted"/>
<evidence type="ECO:0000313" key="2">
    <source>
        <dbReference type="EMBL" id="KAG1901337.1"/>
    </source>
</evidence>
<feature type="compositionally biased region" description="Polar residues" evidence="1">
    <location>
        <begin position="80"/>
        <end position="92"/>
    </location>
</feature>
<accession>A0AAD4E8I8</accession>
<dbReference type="InterPro" id="IPR041078">
    <property type="entry name" value="Plavaka"/>
</dbReference>